<proteinExistence type="predicted"/>
<protein>
    <submittedName>
        <fullName evidence="1">Uncharacterized protein</fullName>
    </submittedName>
</protein>
<evidence type="ECO:0000313" key="2">
    <source>
        <dbReference type="Proteomes" id="UP000005755"/>
    </source>
</evidence>
<evidence type="ECO:0000313" key="1">
    <source>
        <dbReference type="EMBL" id="EFR46263.1"/>
    </source>
</evidence>
<organism evidence="1 2">
    <name type="scientific">Helicobacter cinaedi CCUG 18818 = ATCC BAA-847</name>
    <dbReference type="NCBI Taxonomy" id="537971"/>
    <lineage>
        <taxon>Bacteria</taxon>
        <taxon>Pseudomonadati</taxon>
        <taxon>Campylobacterota</taxon>
        <taxon>Epsilonproteobacteria</taxon>
        <taxon>Campylobacterales</taxon>
        <taxon>Helicobacteraceae</taxon>
        <taxon>Helicobacter</taxon>
    </lineage>
</organism>
<accession>A0ABN0BBY1</accession>
<reference evidence="2" key="1">
    <citation type="journal article" date="2014" name="Genome Announc.">
        <title>Draft genome sequences of six enterohepatic helicobacter species isolated from humans and one from rhesus macaques.</title>
        <authorList>
            <person name="Shen Z."/>
            <person name="Sheh A."/>
            <person name="Young S.K."/>
            <person name="Abouelliel A."/>
            <person name="Ward D.V."/>
            <person name="Earl A.M."/>
            <person name="Fox J.G."/>
        </authorList>
    </citation>
    <scope>NUCLEOTIDE SEQUENCE [LARGE SCALE GENOMIC DNA]</scope>
    <source>
        <strain evidence="2">CCUG 18818</strain>
    </source>
</reference>
<dbReference type="EMBL" id="DS990391">
    <property type="protein sequence ID" value="EFR46263.1"/>
    <property type="molecule type" value="Genomic_DNA"/>
</dbReference>
<keyword evidence="2" id="KW-1185">Reference proteome</keyword>
<dbReference type="Proteomes" id="UP000005755">
    <property type="component" value="Unassembled WGS sequence"/>
</dbReference>
<name>A0ABN0BBY1_9HELI</name>
<sequence length="32" mass="3659">MIGFCLSHIYKTPTHNKGKRYVDLGNLPTQLL</sequence>
<gene>
    <name evidence="1" type="ORF">HCCG_00809</name>
</gene>